<dbReference type="Proteomes" id="UP000276133">
    <property type="component" value="Unassembled WGS sequence"/>
</dbReference>
<dbReference type="EMBL" id="REGN01001633">
    <property type="protein sequence ID" value="RNA33476.1"/>
    <property type="molecule type" value="Genomic_DNA"/>
</dbReference>
<feature type="chain" id="PRO_5017960235" description="WAP domain-containing protein" evidence="1">
    <location>
        <begin position="27"/>
        <end position="79"/>
    </location>
</feature>
<name>A0A3M7SCF1_BRAPC</name>
<comment type="caution">
    <text evidence="2">The sequence shown here is derived from an EMBL/GenBank/DDBJ whole genome shotgun (WGS) entry which is preliminary data.</text>
</comment>
<keyword evidence="1" id="KW-0732">Signal</keyword>
<organism evidence="2 3">
    <name type="scientific">Brachionus plicatilis</name>
    <name type="common">Marine rotifer</name>
    <name type="synonym">Brachionus muelleri</name>
    <dbReference type="NCBI Taxonomy" id="10195"/>
    <lineage>
        <taxon>Eukaryota</taxon>
        <taxon>Metazoa</taxon>
        <taxon>Spiralia</taxon>
        <taxon>Gnathifera</taxon>
        <taxon>Rotifera</taxon>
        <taxon>Eurotatoria</taxon>
        <taxon>Monogononta</taxon>
        <taxon>Pseudotrocha</taxon>
        <taxon>Ploima</taxon>
        <taxon>Brachionidae</taxon>
        <taxon>Brachionus</taxon>
    </lineage>
</organism>
<gene>
    <name evidence="2" type="ORF">BpHYR1_023531</name>
</gene>
<dbReference type="OrthoDB" id="10459344at2759"/>
<dbReference type="AlphaFoldDB" id="A0A3M7SCF1"/>
<keyword evidence="3" id="KW-1185">Reference proteome</keyword>
<proteinExistence type="predicted"/>
<accession>A0A3M7SCF1</accession>
<feature type="signal peptide" evidence="1">
    <location>
        <begin position="1"/>
        <end position="26"/>
    </location>
</feature>
<evidence type="ECO:0000313" key="3">
    <source>
        <dbReference type="Proteomes" id="UP000276133"/>
    </source>
</evidence>
<evidence type="ECO:0000256" key="1">
    <source>
        <dbReference type="SAM" id="SignalP"/>
    </source>
</evidence>
<protein>
    <recommendedName>
        <fullName evidence="4">WAP domain-containing protein</fullName>
    </recommendedName>
</protein>
<reference evidence="2 3" key="1">
    <citation type="journal article" date="2018" name="Sci. Rep.">
        <title>Genomic signatures of local adaptation to the degree of environmental predictability in rotifers.</title>
        <authorList>
            <person name="Franch-Gras L."/>
            <person name="Hahn C."/>
            <person name="Garcia-Roger E.M."/>
            <person name="Carmona M.J."/>
            <person name="Serra M."/>
            <person name="Gomez A."/>
        </authorList>
    </citation>
    <scope>NUCLEOTIDE SEQUENCE [LARGE SCALE GENOMIC DNA]</scope>
    <source>
        <strain evidence="2">HYR1</strain>
    </source>
</reference>
<evidence type="ECO:0000313" key="2">
    <source>
        <dbReference type="EMBL" id="RNA33476.1"/>
    </source>
</evidence>
<sequence>MIHIYTTSKFIFFFLLLLTLVEFNTSQQYKNSLCGRIMNGKPCKRDSECNRDSKCVNVRCGNVCLSSRKKMGRQLFDYN</sequence>
<evidence type="ECO:0008006" key="4">
    <source>
        <dbReference type="Google" id="ProtNLM"/>
    </source>
</evidence>